<protein>
    <submittedName>
        <fullName evidence="2">Uncharacterized protein</fullName>
    </submittedName>
</protein>
<dbReference type="Proteomes" id="UP000823775">
    <property type="component" value="Unassembled WGS sequence"/>
</dbReference>
<name>A0ABS8RZJ9_DATST</name>
<feature type="region of interest" description="Disordered" evidence="1">
    <location>
        <begin position="126"/>
        <end position="147"/>
    </location>
</feature>
<proteinExistence type="predicted"/>
<accession>A0ABS8RZJ9</accession>
<dbReference type="EMBL" id="JACEIK010000202">
    <property type="protein sequence ID" value="MCD7452224.1"/>
    <property type="molecule type" value="Genomic_DNA"/>
</dbReference>
<organism evidence="2 3">
    <name type="scientific">Datura stramonium</name>
    <name type="common">Jimsonweed</name>
    <name type="synonym">Common thornapple</name>
    <dbReference type="NCBI Taxonomy" id="4076"/>
    <lineage>
        <taxon>Eukaryota</taxon>
        <taxon>Viridiplantae</taxon>
        <taxon>Streptophyta</taxon>
        <taxon>Embryophyta</taxon>
        <taxon>Tracheophyta</taxon>
        <taxon>Spermatophyta</taxon>
        <taxon>Magnoliopsida</taxon>
        <taxon>eudicotyledons</taxon>
        <taxon>Gunneridae</taxon>
        <taxon>Pentapetalae</taxon>
        <taxon>asterids</taxon>
        <taxon>lamiids</taxon>
        <taxon>Solanales</taxon>
        <taxon>Solanaceae</taxon>
        <taxon>Solanoideae</taxon>
        <taxon>Datureae</taxon>
        <taxon>Datura</taxon>
    </lineage>
</organism>
<evidence type="ECO:0000256" key="1">
    <source>
        <dbReference type="SAM" id="MobiDB-lite"/>
    </source>
</evidence>
<comment type="caution">
    <text evidence="2">The sequence shown here is derived from an EMBL/GenBank/DDBJ whole genome shotgun (WGS) entry which is preliminary data.</text>
</comment>
<keyword evidence="3" id="KW-1185">Reference proteome</keyword>
<evidence type="ECO:0000313" key="3">
    <source>
        <dbReference type="Proteomes" id="UP000823775"/>
    </source>
</evidence>
<evidence type="ECO:0000313" key="2">
    <source>
        <dbReference type="EMBL" id="MCD7452224.1"/>
    </source>
</evidence>
<gene>
    <name evidence="2" type="ORF">HAX54_015888</name>
</gene>
<sequence>MKRRGRLGGLLPWPVRRRRFTGEEKDEEGEAVIMEVIPGGDDAVEMEGEKDPVMFFQLVVRRESVVAAKTGFAGVNGGYSEVRKWWGKRGWWPAVSWSEKIERERDASACSLANNDGSGGVLVVSAGKEEKTMAGNNGEKGRGWGRG</sequence>
<reference evidence="2 3" key="1">
    <citation type="journal article" date="2021" name="BMC Genomics">
        <title>Datura genome reveals duplications of psychoactive alkaloid biosynthetic genes and high mutation rate following tissue culture.</title>
        <authorList>
            <person name="Rajewski A."/>
            <person name="Carter-House D."/>
            <person name="Stajich J."/>
            <person name="Litt A."/>
        </authorList>
    </citation>
    <scope>NUCLEOTIDE SEQUENCE [LARGE SCALE GENOMIC DNA]</scope>
    <source>
        <strain evidence="2">AR-01</strain>
    </source>
</reference>